<protein>
    <submittedName>
        <fullName evidence="2">Uncharacterized protein</fullName>
    </submittedName>
</protein>
<comment type="caution">
    <text evidence="2">The sequence shown here is derived from an EMBL/GenBank/DDBJ whole genome shotgun (WGS) entry which is preliminary data.</text>
</comment>
<dbReference type="EMBL" id="BONG01000073">
    <property type="protein sequence ID" value="GIF93809.1"/>
    <property type="molecule type" value="Genomic_DNA"/>
</dbReference>
<name>A0A8J3K495_9ACTN</name>
<organism evidence="2 3">
    <name type="scientific">Catellatospora chokoriensis</name>
    <dbReference type="NCBI Taxonomy" id="310353"/>
    <lineage>
        <taxon>Bacteria</taxon>
        <taxon>Bacillati</taxon>
        <taxon>Actinomycetota</taxon>
        <taxon>Actinomycetes</taxon>
        <taxon>Micromonosporales</taxon>
        <taxon>Micromonosporaceae</taxon>
        <taxon>Catellatospora</taxon>
    </lineage>
</organism>
<proteinExistence type="predicted"/>
<sequence length="83" mass="8838">MRHPAQTGRFFYVAVTFTLFGLACVAAVSSGHDTGLAPVGLALGGVLVAIGLINFAVHALALLLRDHEMWRSTHFTEITETGD</sequence>
<feature type="transmembrane region" description="Helical" evidence="1">
    <location>
        <begin position="41"/>
        <end position="64"/>
    </location>
</feature>
<dbReference type="AlphaFoldDB" id="A0A8J3K495"/>
<keyword evidence="1" id="KW-0812">Transmembrane</keyword>
<keyword evidence="3" id="KW-1185">Reference proteome</keyword>
<evidence type="ECO:0000256" key="1">
    <source>
        <dbReference type="SAM" id="Phobius"/>
    </source>
</evidence>
<dbReference type="Proteomes" id="UP000619293">
    <property type="component" value="Unassembled WGS sequence"/>
</dbReference>
<dbReference type="PROSITE" id="PS51257">
    <property type="entry name" value="PROKAR_LIPOPROTEIN"/>
    <property type="match status" value="1"/>
</dbReference>
<keyword evidence="1" id="KW-1133">Transmembrane helix</keyword>
<evidence type="ECO:0000313" key="2">
    <source>
        <dbReference type="EMBL" id="GIF93809.1"/>
    </source>
</evidence>
<accession>A0A8J3K495</accession>
<reference evidence="2 3" key="1">
    <citation type="submission" date="2021-01" db="EMBL/GenBank/DDBJ databases">
        <title>Whole genome shotgun sequence of Catellatospora chokoriensis NBRC 107358.</title>
        <authorList>
            <person name="Komaki H."/>
            <person name="Tamura T."/>
        </authorList>
    </citation>
    <scope>NUCLEOTIDE SEQUENCE [LARGE SCALE GENOMIC DNA]</scope>
    <source>
        <strain evidence="2 3">NBRC 107358</strain>
    </source>
</reference>
<gene>
    <name evidence="2" type="ORF">Cch02nite_72530</name>
</gene>
<keyword evidence="1" id="KW-0472">Membrane</keyword>
<dbReference type="RefSeq" id="WP_191838686.1">
    <property type="nucleotide sequence ID" value="NZ_BAAALB010000025.1"/>
</dbReference>
<evidence type="ECO:0000313" key="3">
    <source>
        <dbReference type="Proteomes" id="UP000619293"/>
    </source>
</evidence>
<feature type="transmembrane region" description="Helical" evidence="1">
    <location>
        <begin position="10"/>
        <end position="29"/>
    </location>
</feature>